<accession>G8JVM5</accession>
<keyword evidence="5" id="KW-1185">Reference proteome</keyword>
<evidence type="ECO:0000256" key="1">
    <source>
        <dbReference type="ARBA" id="ARBA00006524"/>
    </source>
</evidence>
<dbReference type="InParanoid" id="G8JVM5"/>
<organism evidence="4 5">
    <name type="scientific">Eremothecium cymbalariae (strain CBS 270.75 / DBVPG 7215 / KCTC 17166 / NRRL Y-17582)</name>
    <name type="common">Yeast</name>
    <dbReference type="NCBI Taxonomy" id="931890"/>
    <lineage>
        <taxon>Eukaryota</taxon>
        <taxon>Fungi</taxon>
        <taxon>Dikarya</taxon>
        <taxon>Ascomycota</taxon>
        <taxon>Saccharomycotina</taxon>
        <taxon>Saccharomycetes</taxon>
        <taxon>Saccharomycetales</taxon>
        <taxon>Saccharomycetaceae</taxon>
        <taxon>Eremothecium</taxon>
    </lineage>
</organism>
<dbReference type="OrthoDB" id="263560at2759"/>
<evidence type="ECO:0000256" key="3">
    <source>
        <dbReference type="SAM" id="MobiDB-lite"/>
    </source>
</evidence>
<comment type="similarity">
    <text evidence="1">Belongs to the TSR2 family.</text>
</comment>
<dbReference type="GO" id="GO:0000463">
    <property type="term" value="P:maturation of LSU-rRNA from tricistronic rRNA transcript (SSU-rRNA, 5.8S rRNA, LSU-rRNA)"/>
    <property type="evidence" value="ECO:0007669"/>
    <property type="project" value="EnsemblFungi"/>
</dbReference>
<dbReference type="PANTHER" id="PTHR21250">
    <property type="entry name" value="PRE-RRNA-PROCESSING PROTEIN TSR2 HOMOLOG"/>
    <property type="match status" value="1"/>
</dbReference>
<evidence type="ECO:0008006" key="6">
    <source>
        <dbReference type="Google" id="ProtNLM"/>
    </source>
</evidence>
<feature type="compositionally biased region" description="Basic and acidic residues" evidence="3">
    <location>
        <begin position="180"/>
        <end position="191"/>
    </location>
</feature>
<evidence type="ECO:0000256" key="2">
    <source>
        <dbReference type="ARBA" id="ARBA00022552"/>
    </source>
</evidence>
<dbReference type="OMA" id="LAKDEWF"/>
<name>G8JVM5_ERECY</name>
<dbReference type="AlphaFoldDB" id="G8JVM5"/>
<gene>
    <name evidence="4" type="ordered locus">Ecym_7033</name>
</gene>
<dbReference type="STRING" id="931890.G8JVM5"/>
<dbReference type="InterPro" id="IPR019398">
    <property type="entry name" value="Pre-rRNA_process_TSR2"/>
</dbReference>
<dbReference type="HOGENOM" id="CLU_074896_0_1_1"/>
<evidence type="ECO:0000313" key="4">
    <source>
        <dbReference type="EMBL" id="AET40890.1"/>
    </source>
</evidence>
<dbReference type="GO" id="GO:0005634">
    <property type="term" value="C:nucleus"/>
    <property type="evidence" value="ECO:0007669"/>
    <property type="project" value="EnsemblFungi"/>
</dbReference>
<proteinExistence type="inferred from homology"/>
<dbReference type="FunCoup" id="G8JVM5">
    <property type="interactions" value="187"/>
</dbReference>
<protein>
    <recommendedName>
        <fullName evidence="6">Pre-rRNA-processing protein TSR2</fullName>
    </recommendedName>
</protein>
<dbReference type="GeneID" id="11469291"/>
<dbReference type="Pfam" id="PF10273">
    <property type="entry name" value="WGG"/>
    <property type="match status" value="1"/>
</dbReference>
<dbReference type="RefSeq" id="XP_003647707.1">
    <property type="nucleotide sequence ID" value="XM_003647659.1"/>
</dbReference>
<dbReference type="Proteomes" id="UP000006790">
    <property type="component" value="Chromosome 7"/>
</dbReference>
<dbReference type="eggNOG" id="KOG4032">
    <property type="taxonomic scope" value="Eukaryota"/>
</dbReference>
<keyword evidence="2" id="KW-0698">rRNA processing</keyword>
<sequence length="211" mass="23793">MSVSVSYDVTEYVEALKGHNNLLFKDEKQQARFELGVSMMIYKWDALDIAVVNGWGGADSADKRDWVTSIVVGLFKSEKIVDVALIEETLLYAMADEFDTTVEDDSALPIAAGILALYKQCDALDYSEVERLYSEWQAKGMRGKHSRKVDIQEDPLNPDVSDSEECVDSDSDVVMECEDDHDKEQKDEEGQSKPVIDEDGFELVQSGKRRY</sequence>
<dbReference type="GO" id="GO:0043022">
    <property type="term" value="F:ribosome binding"/>
    <property type="evidence" value="ECO:0007669"/>
    <property type="project" value="EnsemblFungi"/>
</dbReference>
<dbReference type="EMBL" id="CP002503">
    <property type="protein sequence ID" value="AET40890.1"/>
    <property type="molecule type" value="Genomic_DNA"/>
</dbReference>
<evidence type="ECO:0000313" key="5">
    <source>
        <dbReference type="Proteomes" id="UP000006790"/>
    </source>
</evidence>
<feature type="region of interest" description="Disordered" evidence="3">
    <location>
        <begin position="176"/>
        <end position="211"/>
    </location>
</feature>
<reference evidence="5" key="1">
    <citation type="journal article" date="2012" name="G3 (Bethesda)">
        <title>Pichia sorbitophila, an interspecies yeast hybrid reveals early steps of genome resolution following polyploidization.</title>
        <authorList>
            <person name="Leh Louis V."/>
            <person name="Despons L."/>
            <person name="Friedrich A."/>
            <person name="Martin T."/>
            <person name="Durrens P."/>
            <person name="Casaregola S."/>
            <person name="Neuveglise C."/>
            <person name="Fairhead C."/>
            <person name="Marck C."/>
            <person name="Cruz J.A."/>
            <person name="Straub M.L."/>
            <person name="Kugler V."/>
            <person name="Sacerdot C."/>
            <person name="Uzunov Z."/>
            <person name="Thierry A."/>
            <person name="Weiss S."/>
            <person name="Bleykasten C."/>
            <person name="De Montigny J."/>
            <person name="Jacques N."/>
            <person name="Jung P."/>
            <person name="Lemaire M."/>
            <person name="Mallet S."/>
            <person name="Morel G."/>
            <person name="Richard G.F."/>
            <person name="Sarkar A."/>
            <person name="Savel G."/>
            <person name="Schacherer J."/>
            <person name="Seret M.L."/>
            <person name="Talla E."/>
            <person name="Samson G."/>
            <person name="Jubin C."/>
            <person name="Poulain J."/>
            <person name="Vacherie B."/>
            <person name="Barbe V."/>
            <person name="Pelletier E."/>
            <person name="Sherman D.J."/>
            <person name="Westhof E."/>
            <person name="Weissenbach J."/>
            <person name="Baret P.V."/>
            <person name="Wincker P."/>
            <person name="Gaillardin C."/>
            <person name="Dujon B."/>
            <person name="Souciet J.L."/>
        </authorList>
    </citation>
    <scope>NUCLEOTIDE SEQUENCE [LARGE SCALE GENOMIC DNA]</scope>
    <source>
        <strain evidence="5">CBS 270.75 / DBVPG 7215 / KCTC 17166 / NRRL Y-17582</strain>
    </source>
</reference>
<dbReference type="GO" id="GO:0000462">
    <property type="term" value="P:maturation of SSU-rRNA from tricistronic rRNA transcript (SSU-rRNA, 5.8S rRNA, LSU-rRNA)"/>
    <property type="evidence" value="ECO:0007669"/>
    <property type="project" value="EnsemblFungi"/>
</dbReference>
<dbReference type="KEGG" id="erc:Ecym_7033"/>